<dbReference type="InParanoid" id="D1YZ50"/>
<accession>D1YZ50</accession>
<dbReference type="InterPro" id="IPR001789">
    <property type="entry name" value="Sig_transdc_resp-reg_receiver"/>
</dbReference>
<dbReference type="Proteomes" id="UP000001882">
    <property type="component" value="Chromosome"/>
</dbReference>
<keyword evidence="1 2" id="KW-0597">Phosphoprotein</keyword>
<evidence type="ECO:0000256" key="2">
    <source>
        <dbReference type="PROSITE-ProRule" id="PRU00169"/>
    </source>
</evidence>
<dbReference type="Gene3D" id="3.40.50.2300">
    <property type="match status" value="1"/>
</dbReference>
<keyword evidence="5" id="KW-1185">Reference proteome</keyword>
<dbReference type="OrthoDB" id="9652at2157"/>
<dbReference type="SMART" id="SM00448">
    <property type="entry name" value="REC"/>
    <property type="match status" value="1"/>
</dbReference>
<dbReference type="SUPFAM" id="SSF52172">
    <property type="entry name" value="CheY-like"/>
    <property type="match status" value="1"/>
</dbReference>
<dbReference type="RefSeq" id="WP_012900401.1">
    <property type="nucleotide sequence ID" value="NC_013665.1"/>
</dbReference>
<evidence type="ECO:0000313" key="5">
    <source>
        <dbReference type="Proteomes" id="UP000001882"/>
    </source>
</evidence>
<sequence length="118" mass="13013">MTNRVLVVDDNPDICDIVSIALKGKGIEVRTAETGNDGISIFLQFMPDIVLLDYKLPDMDGNDVAKKIKATGKATGIIRMTGENVIGNDVDMSLYVGKLQKPFKLAEMVQYVEDHIKK</sequence>
<proteinExistence type="predicted"/>
<dbReference type="KEGG" id="mpd:MCP_1650"/>
<dbReference type="PROSITE" id="PS50110">
    <property type="entry name" value="RESPONSE_REGULATORY"/>
    <property type="match status" value="1"/>
</dbReference>
<dbReference type="InterPro" id="IPR050595">
    <property type="entry name" value="Bact_response_regulator"/>
</dbReference>
<dbReference type="GeneID" id="8681561"/>
<organism evidence="4 5">
    <name type="scientific">Methanocella paludicola (strain DSM 17711 / JCM 13418 / NBRC 101707 / SANAE)</name>
    <dbReference type="NCBI Taxonomy" id="304371"/>
    <lineage>
        <taxon>Archaea</taxon>
        <taxon>Methanobacteriati</taxon>
        <taxon>Methanobacteriota</taxon>
        <taxon>Stenosarchaea group</taxon>
        <taxon>Methanomicrobia</taxon>
        <taxon>Methanocellales</taxon>
        <taxon>Methanocellaceae</taxon>
        <taxon>Methanocella</taxon>
    </lineage>
</organism>
<name>D1YZ50_METPS</name>
<dbReference type="Pfam" id="PF00072">
    <property type="entry name" value="Response_reg"/>
    <property type="match status" value="1"/>
</dbReference>
<evidence type="ECO:0000313" key="4">
    <source>
        <dbReference type="EMBL" id="BAI61722.1"/>
    </source>
</evidence>
<evidence type="ECO:0000259" key="3">
    <source>
        <dbReference type="PROSITE" id="PS50110"/>
    </source>
</evidence>
<reference evidence="4 5" key="1">
    <citation type="journal article" date="2007" name="Appl. Environ. Microbiol.">
        <title>Isolation of key methanogens for global methane emission from rice paddy fields: a novel isolate affiliated with the clone cluster rice cluster I.</title>
        <authorList>
            <person name="Sakai S."/>
            <person name="Imachi H."/>
            <person name="Sekiguchi Y."/>
            <person name="Ohashi A."/>
            <person name="Harada H."/>
            <person name="Kamagata Y."/>
        </authorList>
    </citation>
    <scope>NUCLEOTIDE SEQUENCE [LARGE SCALE GENOMIC DNA]</scope>
    <source>
        <strain evidence="5">DSM 17711 / JCM 13418 / NBRC 101707 / SANAE</strain>
    </source>
</reference>
<feature type="modified residue" description="4-aspartylphosphate" evidence="2">
    <location>
        <position position="53"/>
    </location>
</feature>
<reference evidence="4 5" key="2">
    <citation type="journal article" date="2008" name="Int. J. Syst. Evol. Microbiol.">
        <title>Methanocella paludicola gen. nov., sp. nov., a methane-producing archaeon, the first isolate of the lineage 'Rice Cluster I', and proposal of the new archaeal order Methanocellales ord. nov.</title>
        <authorList>
            <person name="Sakai S."/>
            <person name="Imachi H."/>
            <person name="Hanada S."/>
            <person name="Ohashi A."/>
            <person name="Harada H."/>
            <person name="Kamagata Y."/>
        </authorList>
    </citation>
    <scope>NUCLEOTIDE SEQUENCE [LARGE SCALE GENOMIC DNA]</scope>
    <source>
        <strain evidence="5">DSM 17711 / JCM 13418 / NBRC 101707 / SANAE</strain>
    </source>
</reference>
<dbReference type="EMBL" id="AP011532">
    <property type="protein sequence ID" value="BAI61722.1"/>
    <property type="molecule type" value="Genomic_DNA"/>
</dbReference>
<dbReference type="PANTHER" id="PTHR44591">
    <property type="entry name" value="STRESS RESPONSE REGULATOR PROTEIN 1"/>
    <property type="match status" value="1"/>
</dbReference>
<feature type="domain" description="Response regulatory" evidence="3">
    <location>
        <begin position="4"/>
        <end position="116"/>
    </location>
</feature>
<dbReference type="AlphaFoldDB" id="D1YZ50"/>
<dbReference type="STRING" id="304371.MCP_1650"/>
<dbReference type="GO" id="GO:0000160">
    <property type="term" value="P:phosphorelay signal transduction system"/>
    <property type="evidence" value="ECO:0007669"/>
    <property type="project" value="InterPro"/>
</dbReference>
<protein>
    <submittedName>
        <fullName evidence="4">Response regulator</fullName>
    </submittedName>
</protein>
<dbReference type="PANTHER" id="PTHR44591:SF3">
    <property type="entry name" value="RESPONSE REGULATORY DOMAIN-CONTAINING PROTEIN"/>
    <property type="match status" value="1"/>
</dbReference>
<dbReference type="InterPro" id="IPR011006">
    <property type="entry name" value="CheY-like_superfamily"/>
</dbReference>
<gene>
    <name evidence="4" type="ordered locus">MCP_1650</name>
</gene>
<dbReference type="eggNOG" id="arCOG02391">
    <property type="taxonomic scope" value="Archaea"/>
</dbReference>
<reference evidence="5" key="3">
    <citation type="journal article" date="2011" name="PLoS ONE">
        <title>Genome sequence of a mesophilic hydrogenotrophic methanogen Methanocella paludicola, the first cultivated representative of the order Methanocellales.</title>
        <authorList>
            <person name="Sakai S."/>
            <person name="Takaki Y."/>
            <person name="Shimamura S."/>
            <person name="Sekine M."/>
            <person name="Tajima T."/>
            <person name="Kosugi H."/>
            <person name="Ichikawa N."/>
            <person name="Tasumi E."/>
            <person name="Hiraki A.T."/>
            <person name="Shimizu A."/>
            <person name="Kato Y."/>
            <person name="Nishiko R."/>
            <person name="Mori K."/>
            <person name="Fujita N."/>
            <person name="Imachi H."/>
            <person name="Takai K."/>
        </authorList>
    </citation>
    <scope>NUCLEOTIDE SEQUENCE [LARGE SCALE GENOMIC DNA]</scope>
    <source>
        <strain evidence="5">DSM 17711 / JCM 13418 / NBRC 101707 / SANAE</strain>
    </source>
</reference>
<evidence type="ECO:0000256" key="1">
    <source>
        <dbReference type="ARBA" id="ARBA00022553"/>
    </source>
</evidence>